<proteinExistence type="predicted"/>
<reference evidence="1" key="1">
    <citation type="submission" date="2021-02" db="EMBL/GenBank/DDBJ databases">
        <authorList>
            <consortium name="DOE Joint Genome Institute"/>
            <person name="Ahrendt S."/>
            <person name="Looney B.P."/>
            <person name="Miyauchi S."/>
            <person name="Morin E."/>
            <person name="Drula E."/>
            <person name="Courty P.E."/>
            <person name="Chicoki N."/>
            <person name="Fauchery L."/>
            <person name="Kohler A."/>
            <person name="Kuo A."/>
            <person name="Labutti K."/>
            <person name="Pangilinan J."/>
            <person name="Lipzen A."/>
            <person name="Riley R."/>
            <person name="Andreopoulos W."/>
            <person name="He G."/>
            <person name="Johnson J."/>
            <person name="Barry K.W."/>
            <person name="Grigoriev I.V."/>
            <person name="Nagy L."/>
            <person name="Hibbett D."/>
            <person name="Henrissat B."/>
            <person name="Matheny P.B."/>
            <person name="Labbe J."/>
            <person name="Martin F."/>
        </authorList>
    </citation>
    <scope>NUCLEOTIDE SEQUENCE</scope>
    <source>
        <strain evidence="1">FP105234-sp</strain>
    </source>
</reference>
<name>A0ACB8RP76_9AGAM</name>
<protein>
    <submittedName>
        <fullName evidence="1">Uncharacterized protein</fullName>
    </submittedName>
</protein>
<accession>A0ACB8RP76</accession>
<evidence type="ECO:0000313" key="2">
    <source>
        <dbReference type="Proteomes" id="UP000814033"/>
    </source>
</evidence>
<reference evidence="1" key="2">
    <citation type="journal article" date="2022" name="New Phytol.">
        <title>Evolutionary transition to the ectomycorrhizal habit in the genomes of a hyperdiverse lineage of mushroom-forming fungi.</title>
        <authorList>
            <person name="Looney B."/>
            <person name="Miyauchi S."/>
            <person name="Morin E."/>
            <person name="Drula E."/>
            <person name="Courty P.E."/>
            <person name="Kohler A."/>
            <person name="Kuo A."/>
            <person name="LaButti K."/>
            <person name="Pangilinan J."/>
            <person name="Lipzen A."/>
            <person name="Riley R."/>
            <person name="Andreopoulos W."/>
            <person name="He G."/>
            <person name="Johnson J."/>
            <person name="Nolan M."/>
            <person name="Tritt A."/>
            <person name="Barry K.W."/>
            <person name="Grigoriev I.V."/>
            <person name="Nagy L.G."/>
            <person name="Hibbett D."/>
            <person name="Henrissat B."/>
            <person name="Matheny P.B."/>
            <person name="Labbe J."/>
            <person name="Martin F.M."/>
        </authorList>
    </citation>
    <scope>NUCLEOTIDE SEQUENCE</scope>
    <source>
        <strain evidence="1">FP105234-sp</strain>
    </source>
</reference>
<comment type="caution">
    <text evidence="1">The sequence shown here is derived from an EMBL/GenBank/DDBJ whole genome shotgun (WGS) entry which is preliminary data.</text>
</comment>
<keyword evidence="2" id="KW-1185">Reference proteome</keyword>
<dbReference type="Proteomes" id="UP000814033">
    <property type="component" value="Unassembled WGS sequence"/>
</dbReference>
<gene>
    <name evidence="1" type="ORF">FA95DRAFT_71970</name>
</gene>
<dbReference type="EMBL" id="MU275937">
    <property type="protein sequence ID" value="KAI0045971.1"/>
    <property type="molecule type" value="Genomic_DNA"/>
</dbReference>
<sequence length="175" mass="19047">MSTLTIPVHTNPSTDDPAPRTLDRWLVFTSYLAMVFVIPIPGWALAWRPLEPLFLLATAWLSVALFVTACEHMHNLHGGLRAVSYALLAWLTMTGVGSMVGWSHIVLSTASANPPSVAFGMILMAMASVLLFGILWNEHVPDDEHDHYVSGGSYCPERAPPSPSIWSLSPAARLA</sequence>
<evidence type="ECO:0000313" key="1">
    <source>
        <dbReference type="EMBL" id="KAI0045971.1"/>
    </source>
</evidence>
<organism evidence="1 2">
    <name type="scientific">Auriscalpium vulgare</name>
    <dbReference type="NCBI Taxonomy" id="40419"/>
    <lineage>
        <taxon>Eukaryota</taxon>
        <taxon>Fungi</taxon>
        <taxon>Dikarya</taxon>
        <taxon>Basidiomycota</taxon>
        <taxon>Agaricomycotina</taxon>
        <taxon>Agaricomycetes</taxon>
        <taxon>Russulales</taxon>
        <taxon>Auriscalpiaceae</taxon>
        <taxon>Auriscalpium</taxon>
    </lineage>
</organism>